<protein>
    <recommendedName>
        <fullName evidence="1">Dynein heavy chain tail domain-containing protein</fullName>
    </recommendedName>
</protein>
<dbReference type="GO" id="GO:0007018">
    <property type="term" value="P:microtubule-based movement"/>
    <property type="evidence" value="ECO:0007669"/>
    <property type="project" value="InterPro"/>
</dbReference>
<dbReference type="GO" id="GO:0045505">
    <property type="term" value="F:dynein intermediate chain binding"/>
    <property type="evidence" value="ECO:0007669"/>
    <property type="project" value="InterPro"/>
</dbReference>
<name>A0A8D0GHP9_SPHPU</name>
<dbReference type="Pfam" id="PF08385">
    <property type="entry name" value="DHC_N1"/>
    <property type="match status" value="1"/>
</dbReference>
<reference evidence="2" key="1">
    <citation type="submission" date="2025-08" db="UniProtKB">
        <authorList>
            <consortium name="Ensembl"/>
        </authorList>
    </citation>
    <scope>IDENTIFICATION</scope>
</reference>
<evidence type="ECO:0000313" key="3">
    <source>
        <dbReference type="Proteomes" id="UP000694392"/>
    </source>
</evidence>
<proteinExistence type="predicted"/>
<organism evidence="2 3">
    <name type="scientific">Sphenodon punctatus</name>
    <name type="common">Tuatara</name>
    <name type="synonym">Hatteria punctata</name>
    <dbReference type="NCBI Taxonomy" id="8508"/>
    <lineage>
        <taxon>Eukaryota</taxon>
        <taxon>Metazoa</taxon>
        <taxon>Chordata</taxon>
        <taxon>Craniata</taxon>
        <taxon>Vertebrata</taxon>
        <taxon>Euteleostomi</taxon>
        <taxon>Lepidosauria</taxon>
        <taxon>Sphenodontia</taxon>
        <taxon>Sphenodontidae</taxon>
        <taxon>Sphenodon</taxon>
    </lineage>
</organism>
<keyword evidence="3" id="KW-1185">Reference proteome</keyword>
<dbReference type="AlphaFoldDB" id="A0A8D0GHP9"/>
<dbReference type="OMA" id="MGIEQIF"/>
<evidence type="ECO:0000313" key="2">
    <source>
        <dbReference type="Ensembl" id="ENSSPUP00000006320.1"/>
    </source>
</evidence>
<dbReference type="GO" id="GO:0051959">
    <property type="term" value="F:dynein light intermediate chain binding"/>
    <property type="evidence" value="ECO:0007669"/>
    <property type="project" value="InterPro"/>
</dbReference>
<evidence type="ECO:0000259" key="1">
    <source>
        <dbReference type="Pfam" id="PF08385"/>
    </source>
</evidence>
<dbReference type="InterPro" id="IPR013594">
    <property type="entry name" value="Dynein_heavy_tail"/>
</dbReference>
<dbReference type="Proteomes" id="UP000694392">
    <property type="component" value="Unplaced"/>
</dbReference>
<reference evidence="2" key="2">
    <citation type="submission" date="2025-09" db="UniProtKB">
        <authorList>
            <consortium name="Ensembl"/>
        </authorList>
    </citation>
    <scope>IDENTIFICATION</scope>
</reference>
<dbReference type="InterPro" id="IPR026983">
    <property type="entry name" value="DHC"/>
</dbReference>
<dbReference type="PANTHER" id="PTHR46532:SF11">
    <property type="entry name" value="DYNEIN AXONEMAL HEAVY CHAIN 12"/>
    <property type="match status" value="1"/>
</dbReference>
<feature type="domain" description="Dynein heavy chain tail" evidence="1">
    <location>
        <begin position="2"/>
        <end position="425"/>
    </location>
</feature>
<dbReference type="Ensembl" id="ENSSPUT00000006730.1">
    <property type="protein sequence ID" value="ENSSPUP00000006320.1"/>
    <property type="gene ID" value="ENSSPUG00000004861.1"/>
</dbReference>
<dbReference type="GeneTree" id="ENSGT00940000159717"/>
<dbReference type="PANTHER" id="PTHR46532">
    <property type="entry name" value="MALE FERTILITY FACTOR KL5"/>
    <property type="match status" value="1"/>
</dbReference>
<sequence>SQIQGVLKRESSEPLLQGKDPNPKVEIEFWKNRCEDLQCIYSQLKAREVRNMAELLERVQSSYSPAFKAIFRDVEAALSEAQDINLHLKPLLRPLEEIENIDFSEVKPLLSHVLHLVCLIWATSKYYNTPARIIVLLQETCNLLIQQARNYLSPEDLLKGEPEESLGKVQEVLGILNFYKKTLEERRETLYTYFKPGQEVKEWDFPSFMCFARLDTFLKRLRMVDELLALALDIEKLEKIEFSGIRGSALSQQVLCMYEEFQEVYKVFSDRTYDCLDTTNEFEDDVSDFKQKIDDMDRRLGTIFGLAFDDAASLEHAFKLVDIFGSLMERPVVAANVFDKYHLLIPMFDKDLDDVKLIYSRHVQEEMDLGYTQVHRNMPLVAGCLHWAQELRHRIQVPFSQFRHIMHPCVSLFHASHLKKCLDIFNVSLELNQSIVLF</sequence>
<accession>A0A8D0GHP9</accession>
<dbReference type="GO" id="GO:0005858">
    <property type="term" value="C:axonemal dynein complex"/>
    <property type="evidence" value="ECO:0007669"/>
    <property type="project" value="TreeGrafter"/>
</dbReference>